<dbReference type="AlphaFoldDB" id="A0A3A3G020"/>
<sequence length="271" mass="28568">MSNHIDQFRQAIEAAGLPAPAEIIDDGSIHRFSTNGKRGDSAGFYMLHGDGIPAGAFGCWRSGLTSTWCAKSDRDMSASERQAMRERIEGMKRQREAEKESNQAQARETAARLVQAAPATQHPYLTTKGIKPHGARSDGERLVIPMRDTDGTLHSVQTIGPDGGKLFLLGGRVSGCYFSIGKPAGRLIVCEGFATGASIHECTGHAVAVAFNAGNLQAVAVALRAKYPKLPIIIAADDDYATAGNPGLSKARQAARAVGGVVAVPDFGRAA</sequence>
<gene>
    <name evidence="3" type="ORF">D3878_06465</name>
</gene>
<evidence type="ECO:0000259" key="2">
    <source>
        <dbReference type="Pfam" id="PF13362"/>
    </source>
</evidence>
<dbReference type="RefSeq" id="WP_119784721.1">
    <property type="nucleotide sequence ID" value="NZ_QYUQ01000002.1"/>
</dbReference>
<dbReference type="InterPro" id="IPR006171">
    <property type="entry name" value="TOPRIM_dom"/>
</dbReference>
<accession>A0A3A3G020</accession>
<dbReference type="Pfam" id="PF13362">
    <property type="entry name" value="Toprim_3"/>
    <property type="match status" value="1"/>
</dbReference>
<dbReference type="CDD" id="cd01029">
    <property type="entry name" value="TOPRIM_primases"/>
    <property type="match status" value="1"/>
</dbReference>
<name>A0A3A3G020_9BURK</name>
<keyword evidence="4" id="KW-1185">Reference proteome</keyword>
<dbReference type="InterPro" id="IPR034154">
    <property type="entry name" value="TOPRIM_DnaG/twinkle"/>
</dbReference>
<reference evidence="4" key="1">
    <citation type="submission" date="2018-09" db="EMBL/GenBank/DDBJ databases">
        <authorList>
            <person name="Zhu H."/>
        </authorList>
    </citation>
    <scope>NUCLEOTIDE SEQUENCE [LARGE SCALE GENOMIC DNA]</scope>
    <source>
        <strain evidence="4">K1S02-23</strain>
    </source>
</reference>
<feature type="coiled-coil region" evidence="1">
    <location>
        <begin position="81"/>
        <end position="108"/>
    </location>
</feature>
<dbReference type="OrthoDB" id="8905164at2"/>
<dbReference type="EMBL" id="QYUQ01000002">
    <property type="protein sequence ID" value="RJG01271.1"/>
    <property type="molecule type" value="Genomic_DNA"/>
</dbReference>
<keyword evidence="1" id="KW-0175">Coiled coil</keyword>
<comment type="caution">
    <text evidence="3">The sequence shown here is derived from an EMBL/GenBank/DDBJ whole genome shotgun (WGS) entry which is preliminary data.</text>
</comment>
<evidence type="ECO:0000256" key="1">
    <source>
        <dbReference type="SAM" id="Coils"/>
    </source>
</evidence>
<feature type="domain" description="Toprim" evidence="2">
    <location>
        <begin position="187"/>
        <end position="257"/>
    </location>
</feature>
<dbReference type="Proteomes" id="UP000266327">
    <property type="component" value="Unassembled WGS sequence"/>
</dbReference>
<organism evidence="3 4">
    <name type="scientific">Noviherbaspirillum sedimenti</name>
    <dbReference type="NCBI Taxonomy" id="2320865"/>
    <lineage>
        <taxon>Bacteria</taxon>
        <taxon>Pseudomonadati</taxon>
        <taxon>Pseudomonadota</taxon>
        <taxon>Betaproteobacteria</taxon>
        <taxon>Burkholderiales</taxon>
        <taxon>Oxalobacteraceae</taxon>
        <taxon>Noviherbaspirillum</taxon>
    </lineage>
</organism>
<evidence type="ECO:0000313" key="4">
    <source>
        <dbReference type="Proteomes" id="UP000266327"/>
    </source>
</evidence>
<evidence type="ECO:0000313" key="3">
    <source>
        <dbReference type="EMBL" id="RJG01271.1"/>
    </source>
</evidence>
<proteinExistence type="predicted"/>
<protein>
    <submittedName>
        <fullName evidence="3">Toprim domain-containing protein</fullName>
    </submittedName>
</protein>